<dbReference type="EMBL" id="QPFP01000059">
    <property type="protein sequence ID" value="TEB25212.1"/>
    <property type="molecule type" value="Genomic_DNA"/>
</dbReference>
<dbReference type="OrthoDB" id="267323at2759"/>
<name>A0A4Y7STT4_COPMI</name>
<dbReference type="CDD" id="cd07067">
    <property type="entry name" value="HP_PGM_like"/>
    <property type="match status" value="1"/>
</dbReference>
<dbReference type="GO" id="GO:0003873">
    <property type="term" value="F:6-phosphofructo-2-kinase activity"/>
    <property type="evidence" value="ECO:0007669"/>
    <property type="project" value="InterPro"/>
</dbReference>
<dbReference type="InterPro" id="IPR001345">
    <property type="entry name" value="PG/BPGM_mutase_AS"/>
</dbReference>
<dbReference type="InterPro" id="IPR013079">
    <property type="entry name" value="6Phosfructo_kin"/>
</dbReference>
<evidence type="ECO:0000259" key="7">
    <source>
        <dbReference type="Pfam" id="PF01591"/>
    </source>
</evidence>
<accession>A0A4Y7STT4</accession>
<keyword evidence="4" id="KW-0378">Hydrolase</keyword>
<feature type="binding site" evidence="6">
    <location>
        <position position="340"/>
    </location>
    <ligand>
        <name>substrate</name>
    </ligand>
</feature>
<dbReference type="EC" id="3.1.3.46" evidence="2"/>
<gene>
    <name evidence="8" type="ORF">FA13DRAFT_1637750</name>
</gene>
<reference evidence="8 9" key="1">
    <citation type="journal article" date="2019" name="Nat. Ecol. Evol.">
        <title>Megaphylogeny resolves global patterns of mushroom evolution.</title>
        <authorList>
            <person name="Varga T."/>
            <person name="Krizsan K."/>
            <person name="Foldi C."/>
            <person name="Dima B."/>
            <person name="Sanchez-Garcia M."/>
            <person name="Sanchez-Ramirez S."/>
            <person name="Szollosi G.J."/>
            <person name="Szarkandi J.G."/>
            <person name="Papp V."/>
            <person name="Albert L."/>
            <person name="Andreopoulos W."/>
            <person name="Angelini C."/>
            <person name="Antonin V."/>
            <person name="Barry K.W."/>
            <person name="Bougher N.L."/>
            <person name="Buchanan P."/>
            <person name="Buyck B."/>
            <person name="Bense V."/>
            <person name="Catcheside P."/>
            <person name="Chovatia M."/>
            <person name="Cooper J."/>
            <person name="Damon W."/>
            <person name="Desjardin D."/>
            <person name="Finy P."/>
            <person name="Geml J."/>
            <person name="Haridas S."/>
            <person name="Hughes K."/>
            <person name="Justo A."/>
            <person name="Karasinski D."/>
            <person name="Kautmanova I."/>
            <person name="Kiss B."/>
            <person name="Kocsube S."/>
            <person name="Kotiranta H."/>
            <person name="LaButti K.M."/>
            <person name="Lechner B.E."/>
            <person name="Liimatainen K."/>
            <person name="Lipzen A."/>
            <person name="Lukacs Z."/>
            <person name="Mihaltcheva S."/>
            <person name="Morgado L.N."/>
            <person name="Niskanen T."/>
            <person name="Noordeloos M.E."/>
            <person name="Ohm R.A."/>
            <person name="Ortiz-Santana B."/>
            <person name="Ovrebo C."/>
            <person name="Racz N."/>
            <person name="Riley R."/>
            <person name="Savchenko A."/>
            <person name="Shiryaev A."/>
            <person name="Soop K."/>
            <person name="Spirin V."/>
            <person name="Szebenyi C."/>
            <person name="Tomsovsky M."/>
            <person name="Tulloss R.E."/>
            <person name="Uehling J."/>
            <person name="Grigoriev I.V."/>
            <person name="Vagvolgyi C."/>
            <person name="Papp T."/>
            <person name="Martin F.M."/>
            <person name="Miettinen O."/>
            <person name="Hibbett D.S."/>
            <person name="Nagy L.G."/>
        </authorList>
    </citation>
    <scope>NUCLEOTIDE SEQUENCE [LARGE SCALE GENOMIC DNA]</scope>
    <source>
        <strain evidence="8 9">FP101781</strain>
    </source>
</reference>
<dbReference type="Gene3D" id="3.40.50.1240">
    <property type="entry name" value="Phosphoglycerate mutase-like"/>
    <property type="match status" value="1"/>
</dbReference>
<dbReference type="GO" id="GO:0005524">
    <property type="term" value="F:ATP binding"/>
    <property type="evidence" value="ECO:0007669"/>
    <property type="project" value="UniProtKB-KW"/>
</dbReference>
<dbReference type="PRINTS" id="PR00991">
    <property type="entry name" value="6PFRUCTKNASE"/>
</dbReference>
<dbReference type="PIRSF" id="PIRSF000709">
    <property type="entry name" value="6PFK_2-Ptase"/>
    <property type="match status" value="1"/>
</dbReference>
<dbReference type="FunFam" id="3.40.50.1240:FF:000005">
    <property type="entry name" value="GpmB, Fructose-2,6-bisphosphatase"/>
    <property type="match status" value="1"/>
</dbReference>
<dbReference type="Pfam" id="PF01591">
    <property type="entry name" value="6PF2K"/>
    <property type="match status" value="1"/>
</dbReference>
<evidence type="ECO:0000313" key="8">
    <source>
        <dbReference type="EMBL" id="TEB25212.1"/>
    </source>
</evidence>
<dbReference type="Pfam" id="PF00300">
    <property type="entry name" value="His_Phos_1"/>
    <property type="match status" value="1"/>
</dbReference>
<dbReference type="InterPro" id="IPR027417">
    <property type="entry name" value="P-loop_NTPase"/>
</dbReference>
<comment type="caution">
    <text evidence="8">The sequence shown here is derived from an EMBL/GenBank/DDBJ whole genome shotgun (WGS) entry which is preliminary data.</text>
</comment>
<evidence type="ECO:0000256" key="4">
    <source>
        <dbReference type="ARBA" id="ARBA00022801"/>
    </source>
</evidence>
<keyword evidence="3" id="KW-0547">Nucleotide-binding</keyword>
<evidence type="ECO:0000256" key="3">
    <source>
        <dbReference type="ARBA" id="ARBA00022741"/>
    </source>
</evidence>
<evidence type="ECO:0000256" key="6">
    <source>
        <dbReference type="PIRSR" id="PIRSR613078-2"/>
    </source>
</evidence>
<dbReference type="SMART" id="SM00855">
    <property type="entry name" value="PGAM"/>
    <property type="match status" value="1"/>
</dbReference>
<dbReference type="SUPFAM" id="SSF52540">
    <property type="entry name" value="P-loop containing nucleoside triphosphate hydrolases"/>
    <property type="match status" value="1"/>
</dbReference>
<dbReference type="InterPro" id="IPR003094">
    <property type="entry name" value="6Pfruct_kin"/>
</dbReference>
<keyword evidence="8" id="KW-0418">Kinase</keyword>
<dbReference type="AlphaFoldDB" id="A0A4Y7STT4"/>
<dbReference type="FunFam" id="3.40.50.300:FF:000644">
    <property type="entry name" value="GpmB, Fructose-2,6-bisphosphatase"/>
    <property type="match status" value="1"/>
</dbReference>
<evidence type="ECO:0000313" key="9">
    <source>
        <dbReference type="Proteomes" id="UP000298030"/>
    </source>
</evidence>
<dbReference type="Proteomes" id="UP000298030">
    <property type="component" value="Unassembled WGS sequence"/>
</dbReference>
<dbReference type="SUPFAM" id="SSF53254">
    <property type="entry name" value="Phosphoglycerate mutase-like"/>
    <property type="match status" value="1"/>
</dbReference>
<feature type="binding site" evidence="6">
    <location>
        <begin position="289"/>
        <end position="296"/>
    </location>
    <ligand>
        <name>substrate</name>
    </ligand>
</feature>
<keyword evidence="5" id="KW-0067">ATP-binding</keyword>
<comment type="similarity">
    <text evidence="1">In the C-terminal section; belongs to the phosphoglycerate mutase family.</text>
</comment>
<proteinExistence type="inferred from homology"/>
<keyword evidence="8" id="KW-0808">Transferase</keyword>
<evidence type="ECO:0000256" key="2">
    <source>
        <dbReference type="ARBA" id="ARBA00013067"/>
    </source>
</evidence>
<dbReference type="GO" id="GO:0006000">
    <property type="term" value="P:fructose metabolic process"/>
    <property type="evidence" value="ECO:0007669"/>
    <property type="project" value="InterPro"/>
</dbReference>
<dbReference type="STRING" id="71717.A0A4Y7STT4"/>
<sequence length="512" mass="57588">MGFASTIVAWFGGLTPCHPPSVYRLKQFDESTVVSRRGSAAGTPPMSVKGIGNKVAKPDYSESKIVLAMVGLPARGKSYLSNKLMIYLKWLEYEVKVFNVGQLRRSRAKQKAQRYVGIKEEHNASWFSHANTQANHSREQLAHDSLEMLIQWLKEGGNVGIHDATNSTRMRRASIEARVLQEPDFHLIFLESTCDDPAVIAANVALKVQSGDPDYKDIPPEEAKRDFLRRISEYEKVYETITEPHLSYVKIVNVGAQVTLSRIHGYLQSRIAFYLMNLHLKPRSIYLSRHGESQFNVEGKIGGDALLSPRGMEYAAALPALVKDNVGDAPLTVWTSTLRRTIQTAGDLPYPKLTWKSLDELDAGVCDGMTYEATYPDDFANRDDDKFNYRYRGGESYRDVVVRLEPVIMELERQDNILIIGHQAIIRCLYAYFHNLPQADLPYLKIPLHTLIKLTPKAYGCDEERYKVPIEAVDTHRPKPKGAAPAFVPSTARQYFAADVEAAARAKADLAR</sequence>
<protein>
    <recommendedName>
        <fullName evidence="2">fructose-2,6-bisphosphate 2-phosphatase</fullName>
        <ecNumber evidence="2">3.1.3.46</ecNumber>
    </recommendedName>
</protein>
<feature type="domain" description="6-phosphofructo-2-kinase" evidence="7">
    <location>
        <begin position="58"/>
        <end position="282"/>
    </location>
</feature>
<dbReference type="PANTHER" id="PTHR10606">
    <property type="entry name" value="6-PHOSPHOFRUCTO-2-KINASE/FRUCTOSE-2,6-BISPHOSPHATASE"/>
    <property type="match status" value="1"/>
</dbReference>
<dbReference type="InterPro" id="IPR013078">
    <property type="entry name" value="His_Pase_superF_clade-1"/>
</dbReference>
<dbReference type="GO" id="GO:0004331">
    <property type="term" value="F:fructose-2,6-bisphosphate 2-phosphatase activity"/>
    <property type="evidence" value="ECO:0007669"/>
    <property type="project" value="UniProtKB-EC"/>
</dbReference>
<evidence type="ECO:0000256" key="1">
    <source>
        <dbReference type="ARBA" id="ARBA00008408"/>
    </source>
</evidence>
<organism evidence="8 9">
    <name type="scientific">Coprinellus micaceus</name>
    <name type="common">Glistening ink-cap mushroom</name>
    <name type="synonym">Coprinus micaceus</name>
    <dbReference type="NCBI Taxonomy" id="71717"/>
    <lineage>
        <taxon>Eukaryota</taxon>
        <taxon>Fungi</taxon>
        <taxon>Dikarya</taxon>
        <taxon>Basidiomycota</taxon>
        <taxon>Agaricomycotina</taxon>
        <taxon>Agaricomycetes</taxon>
        <taxon>Agaricomycetidae</taxon>
        <taxon>Agaricales</taxon>
        <taxon>Agaricineae</taxon>
        <taxon>Psathyrellaceae</taxon>
        <taxon>Coprinellus</taxon>
    </lineage>
</organism>
<dbReference type="PANTHER" id="PTHR10606:SF44">
    <property type="entry name" value="6-PHOSPHOFRUCTO 2-KINASE_FRUCTOSE 2,6-BISPHOSPHATASE LONG FORM"/>
    <property type="match status" value="1"/>
</dbReference>
<dbReference type="PROSITE" id="PS00175">
    <property type="entry name" value="PG_MUTASE"/>
    <property type="match status" value="1"/>
</dbReference>
<dbReference type="Gene3D" id="3.40.50.300">
    <property type="entry name" value="P-loop containing nucleotide triphosphate hydrolases"/>
    <property type="match status" value="1"/>
</dbReference>
<dbReference type="InterPro" id="IPR029033">
    <property type="entry name" value="His_PPase_superfam"/>
</dbReference>
<keyword evidence="9" id="KW-1185">Reference proteome</keyword>
<evidence type="ECO:0000256" key="5">
    <source>
        <dbReference type="ARBA" id="ARBA00022840"/>
    </source>
</evidence>
<dbReference type="GO" id="GO:0005829">
    <property type="term" value="C:cytosol"/>
    <property type="evidence" value="ECO:0007669"/>
    <property type="project" value="TreeGrafter"/>
</dbReference>
<dbReference type="GO" id="GO:0006003">
    <property type="term" value="P:fructose 2,6-bisphosphate metabolic process"/>
    <property type="evidence" value="ECO:0007669"/>
    <property type="project" value="InterPro"/>
</dbReference>